<accession>K7QUM3</accession>
<dbReference type="PANTHER" id="PTHR30489">
    <property type="entry name" value="LIPOPROTEIN-RELEASING SYSTEM TRANSMEMBRANE PROTEIN LOLE"/>
    <property type="match status" value="1"/>
</dbReference>
<dbReference type="Proteomes" id="UP000000211">
    <property type="component" value="Chromosome"/>
</dbReference>
<dbReference type="PATRIC" id="fig|751945.3.peg.957"/>
<dbReference type="InterPro" id="IPR003838">
    <property type="entry name" value="ABC3_permease_C"/>
</dbReference>
<dbReference type="InterPro" id="IPR051447">
    <property type="entry name" value="Lipoprotein-release_system"/>
</dbReference>
<gene>
    <name evidence="10" type="ORF">Theos_0963</name>
</gene>
<dbReference type="KEGG" id="tos:Theos_0963"/>
<keyword evidence="6 7" id="KW-0472">Membrane</keyword>
<feature type="domain" description="MacB-like periplasmic core" evidence="9">
    <location>
        <begin position="21"/>
        <end position="227"/>
    </location>
</feature>
<evidence type="ECO:0000256" key="4">
    <source>
        <dbReference type="ARBA" id="ARBA00022692"/>
    </source>
</evidence>
<organism evidence="10 11">
    <name type="scientific">Thermus oshimai JL-2</name>
    <dbReference type="NCBI Taxonomy" id="751945"/>
    <lineage>
        <taxon>Bacteria</taxon>
        <taxon>Thermotogati</taxon>
        <taxon>Deinococcota</taxon>
        <taxon>Deinococci</taxon>
        <taxon>Thermales</taxon>
        <taxon>Thermaceae</taxon>
        <taxon>Thermus</taxon>
    </lineage>
</organism>
<feature type="transmembrane region" description="Helical" evidence="7">
    <location>
        <begin position="254"/>
        <end position="277"/>
    </location>
</feature>
<dbReference type="Pfam" id="PF12704">
    <property type="entry name" value="MacB_PCD"/>
    <property type="match status" value="1"/>
</dbReference>
<keyword evidence="5 7" id="KW-1133">Transmembrane helix</keyword>
<dbReference type="STRING" id="751945.Theos_0963"/>
<keyword evidence="10" id="KW-0449">Lipoprotein</keyword>
<dbReference type="EMBL" id="CP003249">
    <property type="protein sequence ID" value="AFV76016.1"/>
    <property type="molecule type" value="Genomic_DNA"/>
</dbReference>
<dbReference type="GO" id="GO:0044874">
    <property type="term" value="P:lipoprotein localization to outer membrane"/>
    <property type="evidence" value="ECO:0007669"/>
    <property type="project" value="TreeGrafter"/>
</dbReference>
<evidence type="ECO:0000256" key="7">
    <source>
        <dbReference type="SAM" id="Phobius"/>
    </source>
</evidence>
<keyword evidence="11" id="KW-1185">Reference proteome</keyword>
<dbReference type="GO" id="GO:0098797">
    <property type="term" value="C:plasma membrane protein complex"/>
    <property type="evidence" value="ECO:0007669"/>
    <property type="project" value="TreeGrafter"/>
</dbReference>
<evidence type="ECO:0000256" key="6">
    <source>
        <dbReference type="ARBA" id="ARBA00023136"/>
    </source>
</evidence>
<feature type="transmembrane region" description="Helical" evidence="7">
    <location>
        <begin position="363"/>
        <end position="387"/>
    </location>
</feature>
<comment type="subcellular location">
    <subcellularLocation>
        <location evidence="1">Cell membrane</location>
        <topology evidence="1">Multi-pass membrane protein</topology>
    </subcellularLocation>
</comment>
<dbReference type="PANTHER" id="PTHR30489:SF0">
    <property type="entry name" value="LIPOPROTEIN-RELEASING SYSTEM TRANSMEMBRANE PROTEIN LOLE"/>
    <property type="match status" value="1"/>
</dbReference>
<dbReference type="HOGENOM" id="CLU_000604_8_6_0"/>
<evidence type="ECO:0000256" key="3">
    <source>
        <dbReference type="ARBA" id="ARBA00022475"/>
    </source>
</evidence>
<evidence type="ECO:0000313" key="10">
    <source>
        <dbReference type="EMBL" id="AFV76016.1"/>
    </source>
</evidence>
<dbReference type="RefSeq" id="WP_016329207.1">
    <property type="nucleotide sequence ID" value="NC_019386.1"/>
</dbReference>
<dbReference type="AlphaFoldDB" id="K7QUM3"/>
<name>K7QUM3_THEOS</name>
<dbReference type="InterPro" id="IPR025857">
    <property type="entry name" value="MacB_PCD"/>
</dbReference>
<evidence type="ECO:0000259" key="9">
    <source>
        <dbReference type="Pfam" id="PF12704"/>
    </source>
</evidence>
<feature type="transmembrane region" description="Helical" evidence="7">
    <location>
        <begin position="20"/>
        <end position="39"/>
    </location>
</feature>
<proteinExistence type="inferred from homology"/>
<dbReference type="Pfam" id="PF02687">
    <property type="entry name" value="FtsX"/>
    <property type="match status" value="1"/>
</dbReference>
<feature type="transmembrane region" description="Helical" evidence="7">
    <location>
        <begin position="297"/>
        <end position="318"/>
    </location>
</feature>
<evidence type="ECO:0000313" key="11">
    <source>
        <dbReference type="Proteomes" id="UP000000211"/>
    </source>
</evidence>
<evidence type="ECO:0000256" key="2">
    <source>
        <dbReference type="ARBA" id="ARBA00005236"/>
    </source>
</evidence>
<protein>
    <submittedName>
        <fullName evidence="10">ABC-type transport system, involved in lipoprotein release, permease component</fullName>
    </submittedName>
</protein>
<dbReference type="eggNOG" id="COG4591">
    <property type="taxonomic scope" value="Bacteria"/>
</dbReference>
<keyword evidence="3" id="KW-1003">Cell membrane</keyword>
<comment type="similarity">
    <text evidence="2">Belongs to the ABC-4 integral membrane protein family. LolC/E subfamily.</text>
</comment>
<evidence type="ECO:0000256" key="5">
    <source>
        <dbReference type="ARBA" id="ARBA00022989"/>
    </source>
</evidence>
<reference evidence="10 11" key="1">
    <citation type="journal article" date="2013" name="Genome Announc.">
        <title>Whole Genome Sequencing of Thermus oshimai JL-2 and Thermus thermophilus JL-18, Incomplete Denitrifiers from the United States Great Basin.</title>
        <authorList>
            <person name="Murugapiran S.K."/>
            <person name="Huntemann M."/>
            <person name="Wei C.L."/>
            <person name="Han J."/>
            <person name="Detter J.C."/>
            <person name="Han C.S."/>
            <person name="Erkkila T.H."/>
            <person name="Teshima H."/>
            <person name="Chen A."/>
            <person name="Kyrpides N."/>
            <person name="Mavrommatis K."/>
            <person name="Markowitz V."/>
            <person name="Szeto E."/>
            <person name="Ivanova N."/>
            <person name="Pagani I."/>
            <person name="Lam J."/>
            <person name="McDonald A.I."/>
            <person name="Dodsworth J.A."/>
            <person name="Pati A."/>
            <person name="Goodwin L."/>
            <person name="Peters L."/>
            <person name="Pitluck S."/>
            <person name="Woyke T."/>
            <person name="Hedlund B.P."/>
        </authorList>
    </citation>
    <scope>NUCLEOTIDE SEQUENCE</scope>
    <source>
        <strain evidence="10 11">JL-2</strain>
    </source>
</reference>
<evidence type="ECO:0000256" key="1">
    <source>
        <dbReference type="ARBA" id="ARBA00004651"/>
    </source>
</evidence>
<keyword evidence="4 7" id="KW-0812">Transmembrane</keyword>
<feature type="domain" description="ABC3 transporter permease C-terminal" evidence="8">
    <location>
        <begin position="260"/>
        <end position="389"/>
    </location>
</feature>
<evidence type="ECO:0000259" key="8">
    <source>
        <dbReference type="Pfam" id="PF02687"/>
    </source>
</evidence>
<dbReference type="OrthoDB" id="9809768at2"/>
<sequence length="398" mass="42794">MTLLRLAWRNLLRQKRRTGLLSLVVIYVTVAVLFMFGFLDGYGESLVEAYGAYVEAPVEVARRAYWEDPDPSQGFSALPALAHPLVQAATSRLAFYALLRSPYRLEGGVVLGVDPEGEKALSRVPYRVAEGRWLSAPGEVVLGAKLAERLDVRLGERLVVEASALKGPQALGLAVVGILRAGVSNVDYGGVYVHLEDARALTGALATHLALKVPRGREAQVAAELNALLPEDLLAKGVWDLMGPIRADYEGSRLFYIPLLLLFMLLAAVAVVSTTYVSVRERLREFAVVESLGLTPWGLAGLVALEAALASLVGLALGLLLGYGLLAYTSTHNVFGPLMRLSMELLPESGLSEALYTAVRPVYALYAGAVVVFSGLLALLFPGRLVLGLSLPRYLKGE</sequence>